<evidence type="ECO:0000313" key="1">
    <source>
        <dbReference type="EMBL" id="GKZ17011.1"/>
    </source>
</evidence>
<evidence type="ECO:0000313" key="2">
    <source>
        <dbReference type="Proteomes" id="UP001143548"/>
    </source>
</evidence>
<name>A0A9W5YK90_9EURO</name>
<dbReference type="Proteomes" id="UP001143548">
    <property type="component" value="Unassembled WGS sequence"/>
</dbReference>
<comment type="caution">
    <text evidence="1">The sequence shown here is derived from an EMBL/GenBank/DDBJ whole genome shotgun (WGS) entry which is preliminary data.</text>
</comment>
<gene>
    <name evidence="1" type="ORF">AbraCBS73388_005999</name>
</gene>
<sequence length="61" mass="6695">MVRLIDRAYFADTPMDEIDPDLAAAVWTTTYATRTGDISQSCLSTVNTGDWGRALADGIER</sequence>
<reference evidence="1" key="1">
    <citation type="submission" date="2022-07" db="EMBL/GenBank/DDBJ databases">
        <title>Taxonomy of Aspergillus series Nigri: significant species reduction supported by multi-species coalescent approaches.</title>
        <authorList>
            <person name="Bian C."/>
            <person name="Kusuya Y."/>
            <person name="Sklenar F."/>
            <person name="D'hooge E."/>
            <person name="Yaguchi T."/>
            <person name="Takahashi H."/>
            <person name="Hubka V."/>
        </authorList>
    </citation>
    <scope>NUCLEOTIDE SEQUENCE</scope>
    <source>
        <strain evidence="1">CBS 733.88</strain>
    </source>
</reference>
<proteinExistence type="predicted"/>
<organism evidence="1 2">
    <name type="scientific">Aspergillus brasiliensis</name>
    <dbReference type="NCBI Taxonomy" id="319629"/>
    <lineage>
        <taxon>Eukaryota</taxon>
        <taxon>Fungi</taxon>
        <taxon>Dikarya</taxon>
        <taxon>Ascomycota</taxon>
        <taxon>Pezizomycotina</taxon>
        <taxon>Eurotiomycetes</taxon>
        <taxon>Eurotiomycetidae</taxon>
        <taxon>Eurotiales</taxon>
        <taxon>Aspergillaceae</taxon>
        <taxon>Aspergillus</taxon>
        <taxon>Aspergillus subgen. Circumdati</taxon>
    </lineage>
</organism>
<dbReference type="AlphaFoldDB" id="A0A9W5YK90"/>
<dbReference type="EMBL" id="BROQ01000003">
    <property type="protein sequence ID" value="GKZ17011.1"/>
    <property type="molecule type" value="Genomic_DNA"/>
</dbReference>
<protein>
    <submittedName>
        <fullName evidence="1">Uncharacterized protein</fullName>
    </submittedName>
</protein>
<accession>A0A9W5YK90</accession>